<organism evidence="1 2">
    <name type="scientific">Paractinoplanes atraurantiacus</name>
    <dbReference type="NCBI Taxonomy" id="1036182"/>
    <lineage>
        <taxon>Bacteria</taxon>
        <taxon>Bacillati</taxon>
        <taxon>Actinomycetota</taxon>
        <taxon>Actinomycetes</taxon>
        <taxon>Micromonosporales</taxon>
        <taxon>Micromonosporaceae</taxon>
        <taxon>Paractinoplanes</taxon>
    </lineage>
</organism>
<dbReference type="Gene3D" id="3.10.180.10">
    <property type="entry name" value="2,3-Dihydroxybiphenyl 1,2-Dioxygenase, domain 1"/>
    <property type="match status" value="1"/>
</dbReference>
<reference evidence="1 2" key="1">
    <citation type="submission" date="2017-09" db="EMBL/GenBank/DDBJ databases">
        <authorList>
            <person name="Ehlers B."/>
            <person name="Leendertz F.H."/>
        </authorList>
    </citation>
    <scope>NUCLEOTIDE SEQUENCE [LARGE SCALE GENOMIC DNA]</scope>
    <source>
        <strain evidence="1 2">CGMCC 4.6857</strain>
    </source>
</reference>
<evidence type="ECO:0008006" key="3">
    <source>
        <dbReference type="Google" id="ProtNLM"/>
    </source>
</evidence>
<gene>
    <name evidence="1" type="ORF">SAMN05421748_1208</name>
</gene>
<dbReference type="InterPro" id="IPR029068">
    <property type="entry name" value="Glyas_Bleomycin-R_OHBP_Dase"/>
</dbReference>
<sequence length="34" mass="3936">MPIARIAAINLECSEPERFRVLRDPAGHPFCLRR</sequence>
<protein>
    <recommendedName>
        <fullName evidence="3">Glyoxalase-like domain-containing protein</fullName>
    </recommendedName>
</protein>
<dbReference type="Proteomes" id="UP000219612">
    <property type="component" value="Unassembled WGS sequence"/>
</dbReference>
<dbReference type="AlphaFoldDB" id="A0A285JFG0"/>
<keyword evidence="2" id="KW-1185">Reference proteome</keyword>
<name>A0A285JFG0_9ACTN</name>
<proteinExistence type="predicted"/>
<dbReference type="EMBL" id="OBDY01000020">
    <property type="protein sequence ID" value="SNY59029.1"/>
    <property type="molecule type" value="Genomic_DNA"/>
</dbReference>
<evidence type="ECO:0000313" key="1">
    <source>
        <dbReference type="EMBL" id="SNY59029.1"/>
    </source>
</evidence>
<accession>A0A285JFG0</accession>
<evidence type="ECO:0000313" key="2">
    <source>
        <dbReference type="Proteomes" id="UP000219612"/>
    </source>
</evidence>